<dbReference type="RefSeq" id="XP_005758234.1">
    <property type="nucleotide sequence ID" value="XM_005758177.1"/>
</dbReference>
<reference evidence="2" key="2">
    <citation type="submission" date="2024-10" db="UniProtKB">
        <authorList>
            <consortium name="EnsemblProtists"/>
        </authorList>
    </citation>
    <scope>IDENTIFICATION</scope>
</reference>
<organism evidence="2 3">
    <name type="scientific">Emiliania huxleyi (strain CCMP1516)</name>
    <dbReference type="NCBI Taxonomy" id="280463"/>
    <lineage>
        <taxon>Eukaryota</taxon>
        <taxon>Haptista</taxon>
        <taxon>Haptophyta</taxon>
        <taxon>Prymnesiophyceae</taxon>
        <taxon>Isochrysidales</taxon>
        <taxon>Noelaerhabdaceae</taxon>
        <taxon>Emiliania</taxon>
    </lineage>
</organism>
<dbReference type="AlphaFoldDB" id="A0A0D3I3H0"/>
<dbReference type="Proteomes" id="UP000013827">
    <property type="component" value="Unassembled WGS sequence"/>
</dbReference>
<dbReference type="EnsemblProtists" id="EOD05805">
    <property type="protein sequence ID" value="EOD05805"/>
    <property type="gene ID" value="EMIHUDRAFT_219913"/>
</dbReference>
<dbReference type="KEGG" id="ehx:EMIHUDRAFT_219913"/>
<name>A0A0D3I3H0_EMIH1</name>
<evidence type="ECO:0000256" key="1">
    <source>
        <dbReference type="SAM" id="MobiDB-lite"/>
    </source>
</evidence>
<feature type="region of interest" description="Disordered" evidence="1">
    <location>
        <begin position="141"/>
        <end position="164"/>
    </location>
</feature>
<reference evidence="3" key="1">
    <citation type="journal article" date="2013" name="Nature">
        <title>Pan genome of the phytoplankton Emiliania underpins its global distribution.</title>
        <authorList>
            <person name="Read B.A."/>
            <person name="Kegel J."/>
            <person name="Klute M.J."/>
            <person name="Kuo A."/>
            <person name="Lefebvre S.C."/>
            <person name="Maumus F."/>
            <person name="Mayer C."/>
            <person name="Miller J."/>
            <person name="Monier A."/>
            <person name="Salamov A."/>
            <person name="Young J."/>
            <person name="Aguilar M."/>
            <person name="Claverie J.M."/>
            <person name="Frickenhaus S."/>
            <person name="Gonzalez K."/>
            <person name="Herman E.K."/>
            <person name="Lin Y.C."/>
            <person name="Napier J."/>
            <person name="Ogata H."/>
            <person name="Sarno A.F."/>
            <person name="Shmutz J."/>
            <person name="Schroeder D."/>
            <person name="de Vargas C."/>
            <person name="Verret F."/>
            <person name="von Dassow P."/>
            <person name="Valentin K."/>
            <person name="Van de Peer Y."/>
            <person name="Wheeler G."/>
            <person name="Dacks J.B."/>
            <person name="Delwiche C.F."/>
            <person name="Dyhrman S.T."/>
            <person name="Glockner G."/>
            <person name="John U."/>
            <person name="Richards T."/>
            <person name="Worden A.Z."/>
            <person name="Zhang X."/>
            <person name="Grigoriev I.V."/>
            <person name="Allen A.E."/>
            <person name="Bidle K."/>
            <person name="Borodovsky M."/>
            <person name="Bowler C."/>
            <person name="Brownlee C."/>
            <person name="Cock J.M."/>
            <person name="Elias M."/>
            <person name="Gladyshev V.N."/>
            <person name="Groth M."/>
            <person name="Guda C."/>
            <person name="Hadaegh A."/>
            <person name="Iglesias-Rodriguez M.D."/>
            <person name="Jenkins J."/>
            <person name="Jones B.M."/>
            <person name="Lawson T."/>
            <person name="Leese F."/>
            <person name="Lindquist E."/>
            <person name="Lobanov A."/>
            <person name="Lomsadze A."/>
            <person name="Malik S.B."/>
            <person name="Marsh M.E."/>
            <person name="Mackinder L."/>
            <person name="Mock T."/>
            <person name="Mueller-Roeber B."/>
            <person name="Pagarete A."/>
            <person name="Parker M."/>
            <person name="Probert I."/>
            <person name="Quesneville H."/>
            <person name="Raines C."/>
            <person name="Rensing S.A."/>
            <person name="Riano-Pachon D.M."/>
            <person name="Richier S."/>
            <person name="Rokitta S."/>
            <person name="Shiraiwa Y."/>
            <person name="Soanes D.M."/>
            <person name="van der Giezen M."/>
            <person name="Wahlund T.M."/>
            <person name="Williams B."/>
            <person name="Wilson W."/>
            <person name="Wolfe G."/>
            <person name="Wurch L.L."/>
        </authorList>
    </citation>
    <scope>NUCLEOTIDE SEQUENCE</scope>
</reference>
<dbReference type="PaxDb" id="2903-EOD05805"/>
<feature type="compositionally biased region" description="Polar residues" evidence="1">
    <location>
        <begin position="152"/>
        <end position="164"/>
    </location>
</feature>
<dbReference type="HOGENOM" id="CLU_1622085_0_0_1"/>
<feature type="compositionally biased region" description="Polar residues" evidence="1">
    <location>
        <begin position="1"/>
        <end position="13"/>
    </location>
</feature>
<accession>A0A0D3I3H0</accession>
<protein>
    <submittedName>
        <fullName evidence="2">Uncharacterized protein</fullName>
    </submittedName>
</protein>
<evidence type="ECO:0000313" key="3">
    <source>
        <dbReference type="Proteomes" id="UP000013827"/>
    </source>
</evidence>
<sequence>MTGNPSANPNLTGTPFADGTGTPPLECGGPNNVLGCHTKRCKRSAMYAMAIAEAPDDPAGDDRPQVSCIENMLELIAKFHFTVAQLALQNLDFDHLRKKDTVSTRSVATTRSSTLLYARRAFLFIPLGSLGTVAADFEAPSSDDVDELGRSRGSQMTSHASTIG</sequence>
<evidence type="ECO:0000313" key="2">
    <source>
        <dbReference type="EnsemblProtists" id="EOD05805"/>
    </source>
</evidence>
<proteinExistence type="predicted"/>
<keyword evidence="3" id="KW-1185">Reference proteome</keyword>
<feature type="region of interest" description="Disordered" evidence="1">
    <location>
        <begin position="1"/>
        <end position="23"/>
    </location>
</feature>
<dbReference type="GeneID" id="17251895"/>